<gene>
    <name evidence="2" type="ORF">PMYSY11_2404</name>
</gene>
<feature type="domain" description="Excalibur calcium-binding" evidence="1">
    <location>
        <begin position="68"/>
        <end position="102"/>
    </location>
</feature>
<dbReference type="Pfam" id="PF05901">
    <property type="entry name" value="Excalibur"/>
    <property type="match status" value="1"/>
</dbReference>
<protein>
    <submittedName>
        <fullName evidence="2">Excalibur calcium-binding domain-containing protein</fullName>
    </submittedName>
</protein>
<name>A0A653E3Z7_9PSED</name>
<proteinExistence type="predicted"/>
<dbReference type="EMBL" id="LR215729">
    <property type="protein sequence ID" value="VEV97449.1"/>
    <property type="molecule type" value="Genomic_DNA"/>
</dbReference>
<dbReference type="AlphaFoldDB" id="A0A653E3Z7"/>
<dbReference type="RefSeq" id="WP_150548364.1">
    <property type="nucleotide sequence ID" value="NZ_LR215729.2"/>
</dbReference>
<evidence type="ECO:0000259" key="1">
    <source>
        <dbReference type="Pfam" id="PF05901"/>
    </source>
</evidence>
<evidence type="ECO:0000313" key="2">
    <source>
        <dbReference type="EMBL" id="VEV97449.1"/>
    </source>
</evidence>
<dbReference type="InterPro" id="IPR008613">
    <property type="entry name" value="Excalibur_Ca-bd_domain"/>
</dbReference>
<accession>A0A653E3Z7</accession>
<reference evidence="2" key="1">
    <citation type="submission" date="2019-02" db="EMBL/GenBank/DDBJ databases">
        <authorList>
            <consortium name="Genoscope - CEA"/>
            <person name="William W."/>
        </authorList>
    </citation>
    <scope>NUCLEOTIDE SEQUENCE [LARGE SCALE GENOMIC DNA]</scope>
    <source>
        <strain evidence="2">YSy11</strain>
    </source>
</reference>
<organism evidence="2">
    <name type="scientific">Pseudomonas marincola</name>
    <dbReference type="NCBI Taxonomy" id="437900"/>
    <lineage>
        <taxon>Bacteria</taxon>
        <taxon>Pseudomonadati</taxon>
        <taxon>Pseudomonadota</taxon>
        <taxon>Gammaproteobacteria</taxon>
        <taxon>Pseudomonadales</taxon>
        <taxon>Pseudomonadaceae</taxon>
        <taxon>Pseudomonas</taxon>
    </lineage>
</organism>
<sequence>MKNLIIALIIGFAVWHYYLKPSDSPVISNIGSDGSVLSNPVITNARSSTSLLPTSTTSNASAYSCDGRTHCSQMRSCEEATYFLKNCPGTKMDGNHDGVPCEQQWCR</sequence>